<comment type="cofactor">
    <cofactor evidence="1">
        <name>Mn(2+)</name>
        <dbReference type="ChEBI" id="CHEBI:29035"/>
    </cofactor>
</comment>
<dbReference type="GO" id="GO:0015938">
    <property type="term" value="P:coenzyme A catabolic process"/>
    <property type="evidence" value="ECO:0007669"/>
    <property type="project" value="TreeGrafter"/>
</dbReference>
<evidence type="ECO:0000256" key="1">
    <source>
        <dbReference type="ARBA" id="ARBA00001936"/>
    </source>
</evidence>
<dbReference type="InterPro" id="IPR000086">
    <property type="entry name" value="NUDIX_hydrolase_dom"/>
</dbReference>
<dbReference type="EMBL" id="JAKMXF010000308">
    <property type="protein sequence ID" value="KAI6650999.1"/>
    <property type="molecule type" value="Genomic_DNA"/>
</dbReference>
<evidence type="ECO:0000256" key="4">
    <source>
        <dbReference type="ARBA" id="ARBA00022801"/>
    </source>
</evidence>
<dbReference type="Pfam" id="PF00293">
    <property type="entry name" value="NUDIX"/>
    <property type="match status" value="1"/>
</dbReference>
<gene>
    <name evidence="8" type="ORF">LOD99_5576</name>
</gene>
<protein>
    <recommendedName>
        <fullName evidence="7">Nudix hydrolase domain-containing protein</fullName>
    </recommendedName>
</protein>
<evidence type="ECO:0000313" key="9">
    <source>
        <dbReference type="Proteomes" id="UP001165289"/>
    </source>
</evidence>
<keyword evidence="5" id="KW-0460">Magnesium</keyword>
<comment type="cofactor">
    <cofactor evidence="2">
        <name>Mg(2+)</name>
        <dbReference type="ChEBI" id="CHEBI:18420"/>
    </cofactor>
</comment>
<name>A0AAV7JQ76_9METZ</name>
<accession>A0AAV7JQ76</accession>
<dbReference type="InterPro" id="IPR045121">
    <property type="entry name" value="CoAse"/>
</dbReference>
<dbReference type="Gene3D" id="3.90.79.10">
    <property type="entry name" value="Nucleoside Triphosphate Pyrophosphohydrolase"/>
    <property type="match status" value="1"/>
</dbReference>
<dbReference type="GO" id="GO:0010945">
    <property type="term" value="F:coenzyme A diphosphatase activity"/>
    <property type="evidence" value="ECO:0007669"/>
    <property type="project" value="InterPro"/>
</dbReference>
<evidence type="ECO:0000256" key="5">
    <source>
        <dbReference type="ARBA" id="ARBA00022842"/>
    </source>
</evidence>
<keyword evidence="9" id="KW-1185">Reference proteome</keyword>
<evidence type="ECO:0000259" key="7">
    <source>
        <dbReference type="PROSITE" id="PS51462"/>
    </source>
</evidence>
<evidence type="ECO:0000256" key="6">
    <source>
        <dbReference type="ARBA" id="ARBA00023211"/>
    </source>
</evidence>
<organism evidence="8 9">
    <name type="scientific">Oopsacas minuta</name>
    <dbReference type="NCBI Taxonomy" id="111878"/>
    <lineage>
        <taxon>Eukaryota</taxon>
        <taxon>Metazoa</taxon>
        <taxon>Porifera</taxon>
        <taxon>Hexactinellida</taxon>
        <taxon>Hexasterophora</taxon>
        <taxon>Lyssacinosida</taxon>
        <taxon>Leucopsacidae</taxon>
        <taxon>Oopsacas</taxon>
    </lineage>
</organism>
<dbReference type="InterPro" id="IPR015797">
    <property type="entry name" value="NUDIX_hydrolase-like_dom_sf"/>
</dbReference>
<sequence>MCGAEIDWNISRIESNFRNYIEKGAWGHWPSVKKEIKYVDRPVWLVSFDKISSIIILLTEINGKVFVIMTTRSEKVSTHKGQVCFPGGQKEPTDSSPIQTALREAEEEIGLPQTSVRILGLISIIPSFLHHVTIVVGVITNPNFVPVLSSTEVDNYFYCPLEFFISTDNLQTNIMDLENCDLTLFNFQYFCPVTERTHKIWGLTSVVAVFASCIAYNKLHPISFNWSPCNEVDANYKRAIISYLIGFDKDNNRIIFYIYSDYRTVCKKMASRL</sequence>
<feature type="domain" description="Nudix hydrolase" evidence="7">
    <location>
        <begin position="48"/>
        <end position="188"/>
    </location>
</feature>
<keyword evidence="4" id="KW-0378">Hydrolase</keyword>
<dbReference type="CDD" id="cd03426">
    <property type="entry name" value="NUDIX_CoAse_Nudt7"/>
    <property type="match status" value="1"/>
</dbReference>
<evidence type="ECO:0000313" key="8">
    <source>
        <dbReference type="EMBL" id="KAI6650999.1"/>
    </source>
</evidence>
<comment type="caution">
    <text evidence="8">The sequence shown here is derived from an EMBL/GenBank/DDBJ whole genome shotgun (WGS) entry which is preliminary data.</text>
</comment>
<evidence type="ECO:0000256" key="2">
    <source>
        <dbReference type="ARBA" id="ARBA00001946"/>
    </source>
</evidence>
<dbReference type="Proteomes" id="UP001165289">
    <property type="component" value="Unassembled WGS sequence"/>
</dbReference>
<keyword evidence="3" id="KW-0479">Metal-binding</keyword>
<reference evidence="8 9" key="1">
    <citation type="journal article" date="2023" name="BMC Biol.">
        <title>The compact genome of the sponge Oopsacas minuta (Hexactinellida) is lacking key metazoan core genes.</title>
        <authorList>
            <person name="Santini S."/>
            <person name="Schenkelaars Q."/>
            <person name="Jourda C."/>
            <person name="Duchesne M."/>
            <person name="Belahbib H."/>
            <person name="Rocher C."/>
            <person name="Selva M."/>
            <person name="Riesgo A."/>
            <person name="Vervoort M."/>
            <person name="Leys S.P."/>
            <person name="Kodjabachian L."/>
            <person name="Le Bivic A."/>
            <person name="Borchiellini C."/>
            <person name="Claverie J.M."/>
            <person name="Renard E."/>
        </authorList>
    </citation>
    <scope>NUCLEOTIDE SEQUENCE [LARGE SCALE GENOMIC DNA]</scope>
    <source>
        <strain evidence="8">SPO-2</strain>
    </source>
</reference>
<dbReference type="PANTHER" id="PTHR12992">
    <property type="entry name" value="NUDIX HYDROLASE"/>
    <property type="match status" value="1"/>
</dbReference>
<dbReference type="PROSITE" id="PS51462">
    <property type="entry name" value="NUDIX"/>
    <property type="match status" value="1"/>
</dbReference>
<dbReference type="AlphaFoldDB" id="A0AAV7JQ76"/>
<keyword evidence="6" id="KW-0464">Manganese</keyword>
<dbReference type="GO" id="GO:0046872">
    <property type="term" value="F:metal ion binding"/>
    <property type="evidence" value="ECO:0007669"/>
    <property type="project" value="UniProtKB-KW"/>
</dbReference>
<proteinExistence type="predicted"/>
<dbReference type="SUPFAM" id="SSF55811">
    <property type="entry name" value="Nudix"/>
    <property type="match status" value="1"/>
</dbReference>
<dbReference type="PANTHER" id="PTHR12992:SF24">
    <property type="entry name" value="PEROXISOMAL COENZYME A DIPHOSPHATASE NUDT7"/>
    <property type="match status" value="1"/>
</dbReference>
<evidence type="ECO:0000256" key="3">
    <source>
        <dbReference type="ARBA" id="ARBA00022723"/>
    </source>
</evidence>